<evidence type="ECO:0000313" key="1">
    <source>
        <dbReference type="EMBL" id="KZT03544.1"/>
    </source>
</evidence>
<dbReference type="Proteomes" id="UP000076871">
    <property type="component" value="Unassembled WGS sequence"/>
</dbReference>
<dbReference type="OrthoDB" id="2986975at2759"/>
<name>A0A165CW06_9APHY</name>
<keyword evidence="2" id="KW-1185">Reference proteome</keyword>
<dbReference type="InParanoid" id="A0A165CW06"/>
<accession>A0A165CW06</accession>
<dbReference type="GeneID" id="63827896"/>
<dbReference type="AlphaFoldDB" id="A0A165CW06"/>
<proteinExistence type="predicted"/>
<dbReference type="RefSeq" id="XP_040761284.1">
    <property type="nucleotide sequence ID" value="XM_040910867.1"/>
</dbReference>
<protein>
    <submittedName>
        <fullName evidence="1">Uncharacterized protein</fullName>
    </submittedName>
</protein>
<dbReference type="EMBL" id="KV427643">
    <property type="protein sequence ID" value="KZT03544.1"/>
    <property type="molecule type" value="Genomic_DNA"/>
</dbReference>
<gene>
    <name evidence="1" type="ORF">LAESUDRAFT_738232</name>
</gene>
<dbReference type="STRING" id="1314785.A0A165CW06"/>
<sequence>MWWNIDYLIIYECSMISRAFLAKLSRHLSIAKTGEENGDRPFRGINFPPVAQKRSAALYYEVDITAGDTVEDCLGRRIFEAFEIIVLLKEQVRVTDMVWMQFLCHLRHGQVRTEDIKMLKDLIITSPSSPPTDFDSSEWGEAALVTPRHCVCTQWNDAAVKKHCEHTGVQLLISLTEDSTNSRPLTSRERFTMASKRSKHKGCNEKAGLPDEVQLAIGMKVMVNVNVQTELDIVDIVLHPDEPPIPNSPIVRLQKPPLFVLVKLTRM</sequence>
<reference evidence="1 2" key="1">
    <citation type="journal article" date="2016" name="Mol. Biol. Evol.">
        <title>Comparative Genomics of Early-Diverging Mushroom-Forming Fungi Provides Insights into the Origins of Lignocellulose Decay Capabilities.</title>
        <authorList>
            <person name="Nagy L.G."/>
            <person name="Riley R."/>
            <person name="Tritt A."/>
            <person name="Adam C."/>
            <person name="Daum C."/>
            <person name="Floudas D."/>
            <person name="Sun H."/>
            <person name="Yadav J.S."/>
            <person name="Pangilinan J."/>
            <person name="Larsson K.H."/>
            <person name="Matsuura K."/>
            <person name="Barry K."/>
            <person name="Labutti K."/>
            <person name="Kuo R."/>
            <person name="Ohm R.A."/>
            <person name="Bhattacharya S.S."/>
            <person name="Shirouzu T."/>
            <person name="Yoshinaga Y."/>
            <person name="Martin F.M."/>
            <person name="Grigoriev I.V."/>
            <person name="Hibbett D.S."/>
        </authorList>
    </citation>
    <scope>NUCLEOTIDE SEQUENCE [LARGE SCALE GENOMIC DNA]</scope>
    <source>
        <strain evidence="1 2">93-53</strain>
    </source>
</reference>
<organism evidence="1 2">
    <name type="scientific">Laetiporus sulphureus 93-53</name>
    <dbReference type="NCBI Taxonomy" id="1314785"/>
    <lineage>
        <taxon>Eukaryota</taxon>
        <taxon>Fungi</taxon>
        <taxon>Dikarya</taxon>
        <taxon>Basidiomycota</taxon>
        <taxon>Agaricomycotina</taxon>
        <taxon>Agaricomycetes</taxon>
        <taxon>Polyporales</taxon>
        <taxon>Laetiporus</taxon>
    </lineage>
</organism>
<evidence type="ECO:0000313" key="2">
    <source>
        <dbReference type="Proteomes" id="UP000076871"/>
    </source>
</evidence>